<feature type="domain" description="AB hydrolase-1" evidence="2">
    <location>
        <begin position="22"/>
        <end position="255"/>
    </location>
</feature>
<evidence type="ECO:0000313" key="3">
    <source>
        <dbReference type="EMBL" id="WAW14241.1"/>
    </source>
</evidence>
<sequence length="273" mass="32257">MYFTNSKGYKIYYEDTNTDQRPIIFLHAWGSSHHDFDYCFKNMQGYRKIIYDHRGFGLSDKPNENMSLRHLAEDLKELIEFLKLDNLTIVGYSMGGSVLYKYIEIYGTYRLNSIVLCDITPKITNDNEWKLGIMNGKFTKDDLLDSLAWQFDDMKEAYLNMYYDIDPSLKYKSEKALKRLIDMDLEGNSYYSITSMWFSICYEDFRPILKKIDIPTVLFFASPGSMMTPDTVEYLEEKIENTRTYIFENSTHSFVVNKGRTFSKKLEEYLSKL</sequence>
<evidence type="ECO:0000259" key="2">
    <source>
        <dbReference type="Pfam" id="PF00561"/>
    </source>
</evidence>
<proteinExistence type="predicted"/>
<dbReference type="SUPFAM" id="SSF53474">
    <property type="entry name" value="alpha/beta-Hydrolases"/>
    <property type="match status" value="1"/>
</dbReference>
<dbReference type="EMBL" id="CP114052">
    <property type="protein sequence ID" value="WAW14241.1"/>
    <property type="molecule type" value="Genomic_DNA"/>
</dbReference>
<keyword evidence="1 3" id="KW-0378">Hydrolase</keyword>
<dbReference type="Gene3D" id="3.40.50.1820">
    <property type="entry name" value="alpha/beta hydrolase"/>
    <property type="match status" value="1"/>
</dbReference>
<organism evidence="3 4">
    <name type="scientific">Peptostreptococcus equinus</name>
    <dbReference type="NCBI Taxonomy" id="3003601"/>
    <lineage>
        <taxon>Bacteria</taxon>
        <taxon>Bacillati</taxon>
        <taxon>Bacillota</taxon>
        <taxon>Clostridia</taxon>
        <taxon>Peptostreptococcales</taxon>
        <taxon>Peptostreptococcaceae</taxon>
        <taxon>Peptostreptococcus</taxon>
    </lineage>
</organism>
<dbReference type="GO" id="GO:0016787">
    <property type="term" value="F:hydrolase activity"/>
    <property type="evidence" value="ECO:0007669"/>
    <property type="project" value="UniProtKB-KW"/>
</dbReference>
<dbReference type="Pfam" id="PF00561">
    <property type="entry name" value="Abhydrolase_1"/>
    <property type="match status" value="1"/>
</dbReference>
<gene>
    <name evidence="3" type="ORF">O0R46_06410</name>
</gene>
<reference evidence="3" key="1">
    <citation type="submission" date="2022-12" db="EMBL/GenBank/DDBJ databases">
        <title>Peptostreptococcus.</title>
        <authorList>
            <person name="Lee S.H."/>
        </authorList>
    </citation>
    <scope>NUCLEOTIDE SEQUENCE</scope>
    <source>
        <strain evidence="3">CBA3647</strain>
    </source>
</reference>
<dbReference type="RefSeq" id="WP_269310901.1">
    <property type="nucleotide sequence ID" value="NZ_CP114052.1"/>
</dbReference>
<evidence type="ECO:0000256" key="1">
    <source>
        <dbReference type="ARBA" id="ARBA00022801"/>
    </source>
</evidence>
<dbReference type="PANTHER" id="PTHR43798:SF31">
    <property type="entry name" value="AB HYDROLASE SUPERFAMILY PROTEIN YCLE"/>
    <property type="match status" value="1"/>
</dbReference>
<dbReference type="PANTHER" id="PTHR43798">
    <property type="entry name" value="MONOACYLGLYCEROL LIPASE"/>
    <property type="match status" value="1"/>
</dbReference>
<evidence type="ECO:0000313" key="4">
    <source>
        <dbReference type="Proteomes" id="UP001164187"/>
    </source>
</evidence>
<dbReference type="InterPro" id="IPR029058">
    <property type="entry name" value="AB_hydrolase_fold"/>
</dbReference>
<keyword evidence="4" id="KW-1185">Reference proteome</keyword>
<dbReference type="InterPro" id="IPR050266">
    <property type="entry name" value="AB_hydrolase_sf"/>
</dbReference>
<accession>A0ABY7JN22</accession>
<dbReference type="InterPro" id="IPR000073">
    <property type="entry name" value="AB_hydrolase_1"/>
</dbReference>
<dbReference type="Proteomes" id="UP001164187">
    <property type="component" value="Chromosome"/>
</dbReference>
<name>A0ABY7JN22_9FIRM</name>
<protein>
    <submittedName>
        <fullName evidence="3">Alpha/beta hydrolase</fullName>
    </submittedName>
</protein>